<keyword evidence="2" id="KW-1185">Reference proteome</keyword>
<sequence>MDNLTAILSAAGAGLRDILILNMFIVDWAEDKFSKLQPAFGKLIQSDGGPGFLGSLLVPVKAMAYPNFKLEVQVIAALPDCIRNWQKELALSRNHPPTWQTTDAQEFGVAIFEAVGAFDATAADIDLKQCTWAEEDCTLEEWMARKELSPMTRTFTRLLVAILVGETAAEIGAHYFLDYIKSQSGSESLASNGPKGVQNLKIKQGTSAIASGMTSELPPGSILLNSLVASVRQDASRIIVTYSQPWWGDLGLAGQFLSFKGPICFSWDIGDPKASQYSLALFVVGLPALGFKDLPQFEQEQAVLIHPSTLVGPDSAHLANDALEVNSIVWPNEEFFHGVPISSIGPNTLSKYGQDFRAVFQNIHIGGSETPYEWKGYVEGALLAGTRVADEVAASLQDEE</sequence>
<reference evidence="1" key="1">
    <citation type="submission" date="2022-06" db="EMBL/GenBank/DDBJ databases">
        <title>Fusarium solani species complex genomes reveal bases of compartmentalisation and animal pathogenesis.</title>
        <authorList>
            <person name="Tsai I.J."/>
        </authorList>
    </citation>
    <scope>NUCLEOTIDE SEQUENCE</scope>
    <source>
        <strain evidence="1">Fu6.1</strain>
    </source>
</reference>
<dbReference type="Proteomes" id="UP001065298">
    <property type="component" value="Chromosome 11"/>
</dbReference>
<organism evidence="1 2">
    <name type="scientific">Fusarium keratoplasticum</name>
    <dbReference type="NCBI Taxonomy" id="1328300"/>
    <lineage>
        <taxon>Eukaryota</taxon>
        <taxon>Fungi</taxon>
        <taxon>Dikarya</taxon>
        <taxon>Ascomycota</taxon>
        <taxon>Pezizomycotina</taxon>
        <taxon>Sordariomycetes</taxon>
        <taxon>Hypocreomycetidae</taxon>
        <taxon>Hypocreales</taxon>
        <taxon>Nectriaceae</taxon>
        <taxon>Fusarium</taxon>
        <taxon>Fusarium solani species complex</taxon>
    </lineage>
</organism>
<name>A0ACC0QHL0_9HYPO</name>
<evidence type="ECO:0000313" key="2">
    <source>
        <dbReference type="Proteomes" id="UP001065298"/>
    </source>
</evidence>
<comment type="caution">
    <text evidence="1">The sequence shown here is derived from an EMBL/GenBank/DDBJ whole genome shotgun (WGS) entry which is preliminary data.</text>
</comment>
<dbReference type="EMBL" id="CM046513">
    <property type="protein sequence ID" value="KAI8652673.1"/>
    <property type="molecule type" value="Genomic_DNA"/>
</dbReference>
<evidence type="ECO:0000313" key="1">
    <source>
        <dbReference type="EMBL" id="KAI8652673.1"/>
    </source>
</evidence>
<protein>
    <submittedName>
        <fullName evidence="1">Amine oxidase</fullName>
    </submittedName>
</protein>
<accession>A0ACC0QHL0</accession>
<gene>
    <name evidence="1" type="ORF">NCS57_01332100</name>
</gene>
<proteinExistence type="predicted"/>